<proteinExistence type="predicted"/>
<gene>
    <name evidence="1" type="ORF">ACFQ4B_05900</name>
</gene>
<dbReference type="EMBL" id="JBHTLU010000012">
    <property type="protein sequence ID" value="MFD1219643.1"/>
    <property type="molecule type" value="Genomic_DNA"/>
</dbReference>
<evidence type="ECO:0000313" key="2">
    <source>
        <dbReference type="Proteomes" id="UP001597180"/>
    </source>
</evidence>
<keyword evidence="2" id="KW-1185">Reference proteome</keyword>
<protein>
    <recommendedName>
        <fullName evidence="3">ATP-binding protein</fullName>
    </recommendedName>
</protein>
<reference evidence="2" key="1">
    <citation type="journal article" date="2019" name="Int. J. Syst. Evol. Microbiol.">
        <title>The Global Catalogue of Microorganisms (GCM) 10K type strain sequencing project: providing services to taxonomists for standard genome sequencing and annotation.</title>
        <authorList>
            <consortium name="The Broad Institute Genomics Platform"/>
            <consortium name="The Broad Institute Genome Sequencing Center for Infectious Disease"/>
            <person name="Wu L."/>
            <person name="Ma J."/>
        </authorList>
    </citation>
    <scope>NUCLEOTIDE SEQUENCE [LARGE SCALE GENOMIC DNA]</scope>
    <source>
        <strain evidence="2">CCUG 53270</strain>
    </source>
</reference>
<dbReference type="Proteomes" id="UP001597180">
    <property type="component" value="Unassembled WGS sequence"/>
</dbReference>
<evidence type="ECO:0000313" key="1">
    <source>
        <dbReference type="EMBL" id="MFD1219643.1"/>
    </source>
</evidence>
<dbReference type="RefSeq" id="WP_345594870.1">
    <property type="nucleotide sequence ID" value="NZ_BAABJG010000055.1"/>
</dbReference>
<accession>A0ABW3UG21</accession>
<dbReference type="InterPro" id="IPR036890">
    <property type="entry name" value="HATPase_C_sf"/>
</dbReference>
<name>A0ABW3UG21_9BACL</name>
<comment type="caution">
    <text evidence="1">The sequence shown here is derived from an EMBL/GenBank/DDBJ whole genome shotgun (WGS) entry which is preliminary data.</text>
</comment>
<sequence>MRKYELSLSKDYVPNWTVVDAVRELFQNALDQETSVKGNQMFFSYDKDNQILHVGNKLSILNVNTLLLGSSTKRNDPNTIGQFGEGYKVATLVLSRLGKRVVFYNYGAKEVWMPRFVKAKRYGGSEILTFFVDTKYFWQRVPDNNLTIAIEGITSLEYQDIIDSNLHLQNLGKVTQSEYGQILHDEKFKGKVFVNGLFICNYNKYDYGYNFKPKYIKIDRDRKLADSFELEWLSSKMWSGVDNKETIELVKKGSADVAYITSAAPSWYEKGQNKVSEIADKTHDEFKREHGEHAIPVTNQDEYEKVNASRDYKPVFVKESYCSVIKSSTKYEPPIFKIKKIKTTKSKLEDWLKAQNKNLSRRAKTKLRKIIGEMTE</sequence>
<organism evidence="1 2">
    <name type="scientific">Paenibacillus vulneris</name>
    <dbReference type="NCBI Taxonomy" id="1133364"/>
    <lineage>
        <taxon>Bacteria</taxon>
        <taxon>Bacillati</taxon>
        <taxon>Bacillota</taxon>
        <taxon>Bacilli</taxon>
        <taxon>Bacillales</taxon>
        <taxon>Paenibacillaceae</taxon>
        <taxon>Paenibacillus</taxon>
    </lineage>
</organism>
<evidence type="ECO:0008006" key="3">
    <source>
        <dbReference type="Google" id="ProtNLM"/>
    </source>
</evidence>
<dbReference type="SUPFAM" id="SSF55874">
    <property type="entry name" value="ATPase domain of HSP90 chaperone/DNA topoisomerase II/histidine kinase"/>
    <property type="match status" value="1"/>
</dbReference>